<reference evidence="3 4" key="1">
    <citation type="submission" date="2017-05" db="EMBL/GenBank/DDBJ databases">
        <title>Complete and WGS of Bordetella genogroups.</title>
        <authorList>
            <person name="Spilker T."/>
            <person name="LiPuma J."/>
        </authorList>
    </citation>
    <scope>NUCLEOTIDE SEQUENCE [LARGE SCALE GENOMIC DNA]</scope>
    <source>
        <strain evidence="3 4">AU9919</strain>
    </source>
</reference>
<dbReference type="EMBL" id="NEVQ01000013">
    <property type="protein sequence ID" value="OZI56024.1"/>
    <property type="molecule type" value="Genomic_DNA"/>
</dbReference>
<dbReference type="InterPro" id="IPR014729">
    <property type="entry name" value="Rossmann-like_a/b/a_fold"/>
</dbReference>
<feature type="domain" description="UspA" evidence="2">
    <location>
        <begin position="3"/>
        <end position="141"/>
    </location>
</feature>
<dbReference type="PRINTS" id="PR01438">
    <property type="entry name" value="UNVRSLSTRESS"/>
</dbReference>
<comment type="caution">
    <text evidence="3">The sequence shown here is derived from an EMBL/GenBank/DDBJ whole genome shotgun (WGS) entry which is preliminary data.</text>
</comment>
<dbReference type="Proteomes" id="UP000216885">
    <property type="component" value="Unassembled WGS sequence"/>
</dbReference>
<dbReference type="InterPro" id="IPR006016">
    <property type="entry name" value="UspA"/>
</dbReference>
<dbReference type="CDD" id="cd00293">
    <property type="entry name" value="USP-like"/>
    <property type="match status" value="1"/>
</dbReference>
<dbReference type="Pfam" id="PF00582">
    <property type="entry name" value="Usp"/>
    <property type="match status" value="1"/>
</dbReference>
<evidence type="ECO:0000256" key="1">
    <source>
        <dbReference type="ARBA" id="ARBA00008791"/>
    </source>
</evidence>
<protein>
    <submittedName>
        <fullName evidence="3">Universal stress protein</fullName>
    </submittedName>
</protein>
<gene>
    <name evidence="3" type="ORF">CAL20_11255</name>
</gene>
<name>A0A261U232_9BORD</name>
<evidence type="ECO:0000313" key="3">
    <source>
        <dbReference type="EMBL" id="OZI56024.1"/>
    </source>
</evidence>
<keyword evidence="4" id="KW-1185">Reference proteome</keyword>
<dbReference type="AlphaFoldDB" id="A0A261U232"/>
<proteinExistence type="inferred from homology"/>
<evidence type="ECO:0000313" key="4">
    <source>
        <dbReference type="Proteomes" id="UP000216885"/>
    </source>
</evidence>
<comment type="similarity">
    <text evidence="1">Belongs to the universal stress protein A family.</text>
</comment>
<dbReference type="SUPFAM" id="SSF52402">
    <property type="entry name" value="Adenine nucleotide alpha hydrolases-like"/>
    <property type="match status" value="1"/>
</dbReference>
<dbReference type="PANTHER" id="PTHR46268:SF6">
    <property type="entry name" value="UNIVERSAL STRESS PROTEIN UP12"/>
    <property type="match status" value="1"/>
</dbReference>
<dbReference type="RefSeq" id="WP_094837903.1">
    <property type="nucleotide sequence ID" value="NZ_NEVQ01000013.1"/>
</dbReference>
<dbReference type="InterPro" id="IPR006015">
    <property type="entry name" value="Universal_stress_UspA"/>
</dbReference>
<sequence length="141" mass="14997">MIKILVPIDGSESAMRALKAAIAMAQQQDDAELHLLNVPLPVLSGHAKMFLDKSVVQDYYNDEGEKALAVARKVAEDSGVRFVTAIKAGQSAQTIVDYCRAQQCGQIVMGTRGLSALPGILLGSVANKVIHLADVPVTLVK</sequence>
<organism evidence="3 4">
    <name type="scientific">Bordetella genomosp. 4</name>
    <dbReference type="NCBI Taxonomy" id="463044"/>
    <lineage>
        <taxon>Bacteria</taxon>
        <taxon>Pseudomonadati</taxon>
        <taxon>Pseudomonadota</taxon>
        <taxon>Betaproteobacteria</taxon>
        <taxon>Burkholderiales</taxon>
        <taxon>Alcaligenaceae</taxon>
        <taxon>Bordetella</taxon>
    </lineage>
</organism>
<accession>A0A261U232</accession>
<evidence type="ECO:0000259" key="2">
    <source>
        <dbReference type="Pfam" id="PF00582"/>
    </source>
</evidence>
<dbReference type="Gene3D" id="3.40.50.620">
    <property type="entry name" value="HUPs"/>
    <property type="match status" value="1"/>
</dbReference>
<dbReference type="PANTHER" id="PTHR46268">
    <property type="entry name" value="STRESS RESPONSE PROTEIN NHAX"/>
    <property type="match status" value="1"/>
</dbReference>